<dbReference type="EMBL" id="JAJFAZ020000007">
    <property type="protein sequence ID" value="KAI5317898.1"/>
    <property type="molecule type" value="Genomic_DNA"/>
</dbReference>
<name>A0AAD4V427_PRUDU</name>
<evidence type="ECO:0000313" key="1">
    <source>
        <dbReference type="EMBL" id="KAI5317898.1"/>
    </source>
</evidence>
<reference evidence="1 2" key="1">
    <citation type="journal article" date="2022" name="G3 (Bethesda)">
        <title>Whole-genome sequence and methylome profiling of the almond [Prunus dulcis (Mill.) D.A. Webb] cultivar 'Nonpareil'.</title>
        <authorList>
            <person name="D'Amico-Willman K.M."/>
            <person name="Ouma W.Z."/>
            <person name="Meulia T."/>
            <person name="Sideli G.M."/>
            <person name="Gradziel T.M."/>
            <person name="Fresnedo-Ramirez J."/>
        </authorList>
    </citation>
    <scope>NUCLEOTIDE SEQUENCE [LARGE SCALE GENOMIC DNA]</scope>
    <source>
        <strain evidence="1">Clone GOH B32 T37-40</strain>
    </source>
</reference>
<comment type="caution">
    <text evidence="1">The sequence shown here is derived from an EMBL/GenBank/DDBJ whole genome shotgun (WGS) entry which is preliminary data.</text>
</comment>
<dbReference type="AlphaFoldDB" id="A0AAD4V427"/>
<gene>
    <name evidence="1" type="ORF">L3X38_037605</name>
</gene>
<dbReference type="Proteomes" id="UP001054821">
    <property type="component" value="Chromosome 7"/>
</dbReference>
<evidence type="ECO:0000313" key="2">
    <source>
        <dbReference type="Proteomes" id="UP001054821"/>
    </source>
</evidence>
<organism evidence="1 2">
    <name type="scientific">Prunus dulcis</name>
    <name type="common">Almond</name>
    <name type="synonym">Amygdalus dulcis</name>
    <dbReference type="NCBI Taxonomy" id="3755"/>
    <lineage>
        <taxon>Eukaryota</taxon>
        <taxon>Viridiplantae</taxon>
        <taxon>Streptophyta</taxon>
        <taxon>Embryophyta</taxon>
        <taxon>Tracheophyta</taxon>
        <taxon>Spermatophyta</taxon>
        <taxon>Magnoliopsida</taxon>
        <taxon>eudicotyledons</taxon>
        <taxon>Gunneridae</taxon>
        <taxon>Pentapetalae</taxon>
        <taxon>rosids</taxon>
        <taxon>fabids</taxon>
        <taxon>Rosales</taxon>
        <taxon>Rosaceae</taxon>
        <taxon>Amygdaloideae</taxon>
        <taxon>Amygdaleae</taxon>
        <taxon>Prunus</taxon>
    </lineage>
</organism>
<protein>
    <submittedName>
        <fullName evidence="1">Uncharacterized protein</fullName>
    </submittedName>
</protein>
<proteinExistence type="predicted"/>
<sequence>MDGESRKNNGNQCQSFVHKSEGYFVEAESLEETENVSSLQYLDDRIKEITMISRHCEYDELNFQNMSIADLEGREFAKFEKAERFYWNYALAIGFSIRRSRLRRCEGGVVIRRHGCA</sequence>
<keyword evidence="2" id="KW-1185">Reference proteome</keyword>
<accession>A0AAD4V427</accession>